<dbReference type="InterPro" id="IPR008271">
    <property type="entry name" value="Ser/Thr_kinase_AS"/>
</dbReference>
<evidence type="ECO:0000313" key="5">
    <source>
        <dbReference type="EMBL" id="KAF4614798.1"/>
    </source>
</evidence>
<dbReference type="InterPro" id="IPR000719">
    <property type="entry name" value="Prot_kinase_dom"/>
</dbReference>
<feature type="compositionally biased region" description="Basic and acidic residues" evidence="3">
    <location>
        <begin position="533"/>
        <end position="544"/>
    </location>
</feature>
<gene>
    <name evidence="5" type="ORF">D9613_002520</name>
</gene>
<dbReference type="PANTHER" id="PTHR24346">
    <property type="entry name" value="MAP/MICROTUBULE AFFINITY-REGULATING KINASE"/>
    <property type="match status" value="1"/>
</dbReference>
<dbReference type="AlphaFoldDB" id="A0A8H4QPJ9"/>
<protein>
    <recommendedName>
        <fullName evidence="4">Protein kinase domain-containing protein</fullName>
    </recommendedName>
</protein>
<evidence type="ECO:0000256" key="1">
    <source>
        <dbReference type="ARBA" id="ARBA00022741"/>
    </source>
</evidence>
<accession>A0A8H4QPJ9</accession>
<dbReference type="GO" id="GO:0004674">
    <property type="term" value="F:protein serine/threonine kinase activity"/>
    <property type="evidence" value="ECO:0007669"/>
    <property type="project" value="TreeGrafter"/>
</dbReference>
<keyword evidence="6" id="KW-1185">Reference proteome</keyword>
<dbReference type="Gene3D" id="1.10.510.10">
    <property type="entry name" value="Transferase(Phosphotransferase) domain 1"/>
    <property type="match status" value="1"/>
</dbReference>
<feature type="region of interest" description="Disordered" evidence="3">
    <location>
        <begin position="533"/>
        <end position="558"/>
    </location>
</feature>
<evidence type="ECO:0000259" key="4">
    <source>
        <dbReference type="PROSITE" id="PS50011"/>
    </source>
</evidence>
<dbReference type="PANTHER" id="PTHR24346:SF30">
    <property type="entry name" value="MATERNAL EMBRYONIC LEUCINE ZIPPER KINASE"/>
    <property type="match status" value="1"/>
</dbReference>
<comment type="caution">
    <text evidence="5">The sequence shown here is derived from an EMBL/GenBank/DDBJ whole genome shotgun (WGS) entry which is preliminary data.</text>
</comment>
<sequence>MKATDSLTSNATTLIDRPFEDYTLLNSLKATTTTAARTRDVDAQLDSLPAFFWGYLVYSPGTRFGEKRELRTRSRVQRVQEPFNLYLSKAHRFCTLAVKRGTNKIFLADSMTGNTVKQCTFVWDGRSGKSFGIKDETSGRTAVGGIFLEKDQICPLQDGSIIGFAKANGTVQDYVFYQAATKPPISSAELYDSKMQAGAGVTSCVKVSRQKANGALYAIKGVKFYEIATKQHISREVLALSRLSHPGICELYEVYNGGSDRISELVLEYVTGDSLERHVTNFGGIEETKARYISFQLCDALEYIHSQGVIHGDIKPDNILLVEYVPPKVKINDFGSARVTVGGSAAPCVGTLAFAAPEAFYPSLGPYTTIADIWSLGATLIYMLTKQRAYEDPSTTQHTKKRKLGLPLNPDALRLMSAEARDLTGKMLTEDPRRRISAAIALQHTWLKGFQYPSSEPLSTTAACAYSDLTPTERCSPPPYVTQPEPLQQSFESYRRCQGCNEKMMSRSMKASGTSKAPLLLKCVKCRKTEQKNLARVRTREPTRKLKHPRVNSRSRRS</sequence>
<name>A0A8H4QPJ9_9AGAR</name>
<dbReference type="GO" id="GO:0005524">
    <property type="term" value="F:ATP binding"/>
    <property type="evidence" value="ECO:0007669"/>
    <property type="project" value="UniProtKB-KW"/>
</dbReference>
<dbReference type="SMART" id="SM00220">
    <property type="entry name" value="S_TKc"/>
    <property type="match status" value="1"/>
</dbReference>
<dbReference type="GO" id="GO:0005737">
    <property type="term" value="C:cytoplasm"/>
    <property type="evidence" value="ECO:0007669"/>
    <property type="project" value="TreeGrafter"/>
</dbReference>
<dbReference type="SUPFAM" id="SSF56112">
    <property type="entry name" value="Protein kinase-like (PK-like)"/>
    <property type="match status" value="1"/>
</dbReference>
<dbReference type="InterPro" id="IPR011009">
    <property type="entry name" value="Kinase-like_dom_sf"/>
</dbReference>
<dbReference type="GO" id="GO:0035556">
    <property type="term" value="P:intracellular signal transduction"/>
    <property type="evidence" value="ECO:0007669"/>
    <property type="project" value="TreeGrafter"/>
</dbReference>
<dbReference type="Proteomes" id="UP000521872">
    <property type="component" value="Unassembled WGS sequence"/>
</dbReference>
<keyword evidence="2" id="KW-0067">ATP-binding</keyword>
<evidence type="ECO:0000256" key="2">
    <source>
        <dbReference type="ARBA" id="ARBA00022840"/>
    </source>
</evidence>
<dbReference type="Pfam" id="PF00069">
    <property type="entry name" value="Pkinase"/>
    <property type="match status" value="1"/>
</dbReference>
<feature type="compositionally biased region" description="Basic residues" evidence="3">
    <location>
        <begin position="545"/>
        <end position="558"/>
    </location>
</feature>
<dbReference type="PROSITE" id="PS50011">
    <property type="entry name" value="PROTEIN_KINASE_DOM"/>
    <property type="match status" value="1"/>
</dbReference>
<evidence type="ECO:0000256" key="3">
    <source>
        <dbReference type="SAM" id="MobiDB-lite"/>
    </source>
</evidence>
<dbReference type="EMBL" id="JAACJL010000044">
    <property type="protein sequence ID" value="KAF4614798.1"/>
    <property type="molecule type" value="Genomic_DNA"/>
</dbReference>
<keyword evidence="1" id="KW-0547">Nucleotide-binding</keyword>
<reference evidence="5 6" key="1">
    <citation type="submission" date="2019-12" db="EMBL/GenBank/DDBJ databases">
        <authorList>
            <person name="Floudas D."/>
            <person name="Bentzer J."/>
            <person name="Ahren D."/>
            <person name="Johansson T."/>
            <person name="Persson P."/>
            <person name="Tunlid A."/>
        </authorList>
    </citation>
    <scope>NUCLEOTIDE SEQUENCE [LARGE SCALE GENOMIC DNA]</scope>
    <source>
        <strain evidence="5 6">CBS 102.39</strain>
    </source>
</reference>
<proteinExistence type="predicted"/>
<feature type="domain" description="Protein kinase" evidence="4">
    <location>
        <begin position="191"/>
        <end position="447"/>
    </location>
</feature>
<organism evidence="5 6">
    <name type="scientific">Agrocybe pediades</name>
    <dbReference type="NCBI Taxonomy" id="84607"/>
    <lineage>
        <taxon>Eukaryota</taxon>
        <taxon>Fungi</taxon>
        <taxon>Dikarya</taxon>
        <taxon>Basidiomycota</taxon>
        <taxon>Agaricomycotina</taxon>
        <taxon>Agaricomycetes</taxon>
        <taxon>Agaricomycetidae</taxon>
        <taxon>Agaricales</taxon>
        <taxon>Agaricineae</taxon>
        <taxon>Strophariaceae</taxon>
        <taxon>Agrocybe</taxon>
    </lineage>
</organism>
<evidence type="ECO:0000313" key="6">
    <source>
        <dbReference type="Proteomes" id="UP000521872"/>
    </source>
</evidence>
<dbReference type="PROSITE" id="PS00108">
    <property type="entry name" value="PROTEIN_KINASE_ST"/>
    <property type="match status" value="1"/>
</dbReference>